<dbReference type="EMBL" id="SCWC02000003">
    <property type="protein sequence ID" value="KAA1039545.1"/>
    <property type="molecule type" value="Genomic_DNA"/>
</dbReference>
<protein>
    <submittedName>
        <fullName evidence="3">Amidohydrolase</fullName>
    </submittedName>
</protein>
<proteinExistence type="predicted"/>
<accession>A0ABQ6R8S6</accession>
<dbReference type="PANTHER" id="PTHR21240:SF30">
    <property type="entry name" value="AMIDOHYDROLASE-RELATED DOMAIN-CONTAINING PROTEIN-RELATED"/>
    <property type="match status" value="1"/>
</dbReference>
<evidence type="ECO:0000256" key="1">
    <source>
        <dbReference type="ARBA" id="ARBA00023239"/>
    </source>
</evidence>
<dbReference type="InterPro" id="IPR032465">
    <property type="entry name" value="ACMSD"/>
</dbReference>
<dbReference type="Pfam" id="PF04909">
    <property type="entry name" value="Amidohydro_2"/>
    <property type="match status" value="1"/>
</dbReference>
<dbReference type="InterPro" id="IPR006680">
    <property type="entry name" value="Amidohydro-rel"/>
</dbReference>
<evidence type="ECO:0000259" key="2">
    <source>
        <dbReference type="Pfam" id="PF04909"/>
    </source>
</evidence>
<dbReference type="InterPro" id="IPR032466">
    <property type="entry name" value="Metal_Hydrolase"/>
</dbReference>
<evidence type="ECO:0000313" key="3">
    <source>
        <dbReference type="EMBL" id="KAA1039545.1"/>
    </source>
</evidence>
<dbReference type="Proteomes" id="UP000295735">
    <property type="component" value="Unassembled WGS sequence"/>
</dbReference>
<feature type="domain" description="Amidohydrolase-related" evidence="2">
    <location>
        <begin position="51"/>
        <end position="333"/>
    </location>
</feature>
<sequence>MKSITFEEHFTLQEVQDAWPDIKPDADGVPLGKMLKALEFKTGFTDQDELTSHHQERLQFMDEQSIGVQVLSYGNRAPSGLTGQQAVELCRLSNDRLAEYIQQHPDRFLGFAVLPINEPEAAVQEMERAIKELGFKGVLIAGHPADGFLEQPQYAGIFAKAEALDIPIYLHPAPIGSLPYQHYYKSDAYSDETAASFASFGYGWHVEVGLHAIRLVLSGLFDRHPNLQMIIGHWGEFTPFFLERMDEALMADHLEHPISYYFKNNFYITPSGMLTRPQFDMVREAFGIERILYAADYPYIRPDNMASFLESLDLTYEDQERIAFRNAERLLKL</sequence>
<keyword evidence="4" id="KW-1185">Reference proteome</keyword>
<evidence type="ECO:0000313" key="4">
    <source>
        <dbReference type="Proteomes" id="UP000295735"/>
    </source>
</evidence>
<name>A0ABQ6R8S6_9STAP</name>
<comment type="caution">
    <text evidence="3">The sequence shown here is derived from an EMBL/GenBank/DDBJ whole genome shotgun (WGS) entry which is preliminary data.</text>
</comment>
<dbReference type="PANTHER" id="PTHR21240">
    <property type="entry name" value="2-AMINO-3-CARBOXYLMUCONATE-6-SEMIALDEHYDE DECARBOXYLASE"/>
    <property type="match status" value="1"/>
</dbReference>
<dbReference type="Gene3D" id="3.20.20.140">
    <property type="entry name" value="Metal-dependent hydrolases"/>
    <property type="match status" value="1"/>
</dbReference>
<reference evidence="3 4" key="1">
    <citation type="submission" date="2019-09" db="EMBL/GenBank/DDBJ databases">
        <authorList>
            <person name="Mazhar S."/>
            <person name="Altermann E."/>
            <person name="Hill C."/>
            <person name="Mcauliffe O."/>
        </authorList>
    </citation>
    <scope>NUCLEOTIDE SEQUENCE [LARGE SCALE GENOMIC DNA]</scope>
    <source>
        <strain evidence="3 4">ATCC 51831</strain>
    </source>
</reference>
<dbReference type="RefSeq" id="WP_149458940.1">
    <property type="nucleotide sequence ID" value="NZ_SCWC02000003.1"/>
</dbReference>
<dbReference type="SUPFAM" id="SSF51556">
    <property type="entry name" value="Metallo-dependent hydrolases"/>
    <property type="match status" value="1"/>
</dbReference>
<organism evidence="3 4">
    <name type="scientific">Macrococcus equipercicus</name>
    <dbReference type="NCBI Taxonomy" id="69967"/>
    <lineage>
        <taxon>Bacteria</taxon>
        <taxon>Bacillati</taxon>
        <taxon>Bacillota</taxon>
        <taxon>Bacilli</taxon>
        <taxon>Bacillales</taxon>
        <taxon>Staphylococcaceae</taxon>
        <taxon>Macrococcus</taxon>
    </lineage>
</organism>
<keyword evidence="1" id="KW-0456">Lyase</keyword>
<gene>
    <name evidence="3" type="ORF">ERX35_005560</name>
</gene>